<keyword evidence="2" id="KW-1185">Reference proteome</keyword>
<proteinExistence type="predicted"/>
<sequence length="65" mass="7348">MRDGARRVRERASVRLGLALVAWGRRADARRTREALALRRSNELAADRLREGNFASIVLRTGPSF</sequence>
<dbReference type="Proteomes" id="UP000275048">
    <property type="component" value="Unassembled WGS sequence"/>
</dbReference>
<organism evidence="1 2">
    <name type="scientific">Agromyces tardus</name>
    <dbReference type="NCBI Taxonomy" id="2583849"/>
    <lineage>
        <taxon>Bacteria</taxon>
        <taxon>Bacillati</taxon>
        <taxon>Actinomycetota</taxon>
        <taxon>Actinomycetes</taxon>
        <taxon>Micrococcales</taxon>
        <taxon>Microbacteriaceae</taxon>
        <taxon>Agromyces</taxon>
    </lineage>
</organism>
<dbReference type="EMBL" id="RHHB01000023">
    <property type="protein sequence ID" value="RNB47766.1"/>
    <property type="molecule type" value="Genomic_DNA"/>
</dbReference>
<dbReference type="AlphaFoldDB" id="A0A3M8A988"/>
<gene>
    <name evidence="1" type="ORF">EDM22_11905</name>
</gene>
<dbReference type="RefSeq" id="WP_122937266.1">
    <property type="nucleotide sequence ID" value="NZ_RHHB01000023.1"/>
</dbReference>
<evidence type="ECO:0000313" key="2">
    <source>
        <dbReference type="Proteomes" id="UP000275048"/>
    </source>
</evidence>
<evidence type="ECO:0000313" key="1">
    <source>
        <dbReference type="EMBL" id="RNB47766.1"/>
    </source>
</evidence>
<comment type="caution">
    <text evidence="1">The sequence shown here is derived from an EMBL/GenBank/DDBJ whole genome shotgun (WGS) entry which is preliminary data.</text>
</comment>
<reference evidence="1 2" key="1">
    <citation type="submission" date="2018-10" db="EMBL/GenBank/DDBJ databases">
        <title>Isolation, diversity and antibacterial activity of antinobacteria from the wheat rhizosphere soil.</title>
        <authorList>
            <person name="Sun T."/>
        </authorList>
    </citation>
    <scope>NUCLEOTIDE SEQUENCE [LARGE SCALE GENOMIC DNA]</scope>
    <source>
        <strain evidence="1 2">SJ-23</strain>
    </source>
</reference>
<accession>A0A3M8A988</accession>
<protein>
    <submittedName>
        <fullName evidence="1">Uncharacterized protein</fullName>
    </submittedName>
</protein>
<name>A0A3M8A988_9MICO</name>